<dbReference type="Proteomes" id="UP000186817">
    <property type="component" value="Unassembled WGS sequence"/>
</dbReference>
<proteinExistence type="predicted"/>
<protein>
    <submittedName>
        <fullName evidence="1">Uncharacterized protein</fullName>
    </submittedName>
</protein>
<dbReference type="AlphaFoldDB" id="A0A1Q9DU74"/>
<dbReference type="EMBL" id="LSRX01000388">
    <property type="protein sequence ID" value="OLP98688.1"/>
    <property type="molecule type" value="Genomic_DNA"/>
</dbReference>
<comment type="caution">
    <text evidence="1">The sequence shown here is derived from an EMBL/GenBank/DDBJ whole genome shotgun (WGS) entry which is preliminary data.</text>
</comment>
<reference evidence="1 2" key="1">
    <citation type="submission" date="2016-02" db="EMBL/GenBank/DDBJ databases">
        <title>Genome analysis of coral dinoflagellate symbionts highlights evolutionary adaptations to a symbiotic lifestyle.</title>
        <authorList>
            <person name="Aranda M."/>
            <person name="Li Y."/>
            <person name="Liew Y.J."/>
            <person name="Baumgarten S."/>
            <person name="Simakov O."/>
            <person name="Wilson M."/>
            <person name="Piel J."/>
            <person name="Ashoor H."/>
            <person name="Bougouffa S."/>
            <person name="Bajic V.B."/>
            <person name="Ryu T."/>
            <person name="Ravasi T."/>
            <person name="Bayer T."/>
            <person name="Micklem G."/>
            <person name="Kim H."/>
            <person name="Bhak J."/>
            <person name="Lajeunesse T.C."/>
            <person name="Voolstra C.R."/>
        </authorList>
    </citation>
    <scope>NUCLEOTIDE SEQUENCE [LARGE SCALE GENOMIC DNA]</scope>
    <source>
        <strain evidence="1 2">CCMP2467</strain>
    </source>
</reference>
<evidence type="ECO:0000313" key="2">
    <source>
        <dbReference type="Proteomes" id="UP000186817"/>
    </source>
</evidence>
<accession>A0A1Q9DU74</accession>
<sequence length="213" mass="24103">MALLSLYSSGIFTAAGHLGCDDGLQPPQERTAPSPSDWEIVNGENPARVKEGTAAVRARDRHLWNQVRPYKPRRTTELPRGCRTFLLEIFASAAILTQVAYQDWGLPVSNPVDLNTGFDLLSQRKDDRPSTASSTRPLRHLLCSCLHTVDFVDEPLLTGEARNKVTMTRKKWQPVIKWMYEIVERRLHKGRHVLVENPWNSAKHSQNLSNKGL</sequence>
<organism evidence="1 2">
    <name type="scientific">Symbiodinium microadriaticum</name>
    <name type="common">Dinoflagellate</name>
    <name type="synonym">Zooxanthella microadriatica</name>
    <dbReference type="NCBI Taxonomy" id="2951"/>
    <lineage>
        <taxon>Eukaryota</taxon>
        <taxon>Sar</taxon>
        <taxon>Alveolata</taxon>
        <taxon>Dinophyceae</taxon>
        <taxon>Suessiales</taxon>
        <taxon>Symbiodiniaceae</taxon>
        <taxon>Symbiodinium</taxon>
    </lineage>
</organism>
<keyword evidence="2" id="KW-1185">Reference proteome</keyword>
<evidence type="ECO:0000313" key="1">
    <source>
        <dbReference type="EMBL" id="OLP98688.1"/>
    </source>
</evidence>
<name>A0A1Q9DU74_SYMMI</name>
<gene>
    <name evidence="1" type="ORF">AK812_SmicGene18805</name>
</gene>